<evidence type="ECO:0000256" key="1">
    <source>
        <dbReference type="ARBA" id="ARBA00022729"/>
    </source>
</evidence>
<evidence type="ECO:0000313" key="5">
    <source>
        <dbReference type="Proteomes" id="UP000032452"/>
    </source>
</evidence>
<evidence type="ECO:0000259" key="3">
    <source>
        <dbReference type="Pfam" id="PF12849"/>
    </source>
</evidence>
<dbReference type="PANTHER" id="PTHR30570">
    <property type="entry name" value="PERIPLASMIC PHOSPHATE BINDING COMPONENT OF PHOSPHATE ABC TRANSPORTER"/>
    <property type="match status" value="1"/>
</dbReference>
<dbReference type="SUPFAM" id="SSF53850">
    <property type="entry name" value="Periplasmic binding protein-like II"/>
    <property type="match status" value="1"/>
</dbReference>
<proteinExistence type="predicted"/>
<sequence length="342" mass="37390">MNQQKARRDSLAVILGQIAIALAFIWAVVLLGGGLWRILRNPTVQSSTQSPQVETFAQVQNVPSGVFSYGGSNTWAPIRLKIDSAIQSERLGFQLRFTQPNTSMANSTTAIQMLIDDQLSFVQSDRPIAPAEYRQAEQRGFKLKQIPVAIDGIAIAVNPNLKLPGLTIADLQGIYTGAISNWQELGGPDMAISLFSSPKNDGTAQFFRNDVLGNKAFAQNIEIFSTTTQAIRRLSKTPGGIYYASASTLVPQCSIKTVPIGQGARNFISPQKEPARADCLEQRHQVNLAAFRSGQYPIARYLYVVVKENKALDARAGNAYAEFLLTERGQDAIAQAGFVRIR</sequence>
<dbReference type="InterPro" id="IPR050811">
    <property type="entry name" value="Phosphate_ABC_transporter"/>
</dbReference>
<keyword evidence="2" id="KW-0472">Membrane</keyword>
<dbReference type="EMBL" id="JYON01000006">
    <property type="protein sequence ID" value="KJH72264.1"/>
    <property type="molecule type" value="Genomic_DNA"/>
</dbReference>
<keyword evidence="2" id="KW-1133">Transmembrane helix</keyword>
<keyword evidence="1" id="KW-0732">Signal</keyword>
<keyword evidence="5" id="KW-1185">Reference proteome</keyword>
<dbReference type="Gene3D" id="3.40.190.10">
    <property type="entry name" value="Periplasmic binding protein-like II"/>
    <property type="match status" value="2"/>
</dbReference>
<protein>
    <recommendedName>
        <fullName evidence="3">PBP domain-containing protein</fullName>
    </recommendedName>
</protein>
<organism evidence="4 5">
    <name type="scientific">Aliterella atlantica CENA595</name>
    <dbReference type="NCBI Taxonomy" id="1618023"/>
    <lineage>
        <taxon>Bacteria</taxon>
        <taxon>Bacillati</taxon>
        <taxon>Cyanobacteriota</taxon>
        <taxon>Cyanophyceae</taxon>
        <taxon>Chroococcidiopsidales</taxon>
        <taxon>Aliterellaceae</taxon>
        <taxon>Aliterella</taxon>
    </lineage>
</organism>
<feature type="transmembrane region" description="Helical" evidence="2">
    <location>
        <begin position="12"/>
        <end position="36"/>
    </location>
</feature>
<dbReference type="PANTHER" id="PTHR30570:SF1">
    <property type="entry name" value="PHOSPHATE-BINDING PROTEIN PSTS"/>
    <property type="match status" value="1"/>
</dbReference>
<dbReference type="Pfam" id="PF12849">
    <property type="entry name" value="PBP_like_2"/>
    <property type="match status" value="1"/>
</dbReference>
<dbReference type="PATRIC" id="fig|1618023.3.peg.3171"/>
<comment type="caution">
    <text evidence="4">The sequence shown here is derived from an EMBL/GenBank/DDBJ whole genome shotgun (WGS) entry which is preliminary data.</text>
</comment>
<dbReference type="RefSeq" id="WP_045054023.1">
    <property type="nucleotide sequence ID" value="NZ_CAWMDP010000038.1"/>
</dbReference>
<evidence type="ECO:0000256" key="2">
    <source>
        <dbReference type="SAM" id="Phobius"/>
    </source>
</evidence>
<keyword evidence="2" id="KW-0812">Transmembrane</keyword>
<dbReference type="AlphaFoldDB" id="A0A0D8ZUY9"/>
<gene>
    <name evidence="4" type="ORF">UH38_07465</name>
</gene>
<dbReference type="OrthoDB" id="506979at2"/>
<dbReference type="STRING" id="1618023.UH38_07465"/>
<reference evidence="4 5" key="1">
    <citation type="submission" date="2015-02" db="EMBL/GenBank/DDBJ databases">
        <title>Draft genome of a novel marine cyanobacterium (Chroococcales) isolated from South Atlantic Ocean.</title>
        <authorList>
            <person name="Rigonato J."/>
            <person name="Alvarenga D.O."/>
            <person name="Branco L.H."/>
            <person name="Varani A.M."/>
            <person name="Brandini F.P."/>
            <person name="Fiore M.F."/>
        </authorList>
    </citation>
    <scope>NUCLEOTIDE SEQUENCE [LARGE SCALE GENOMIC DNA]</scope>
    <source>
        <strain evidence="4 5">CENA595</strain>
    </source>
</reference>
<dbReference type="Proteomes" id="UP000032452">
    <property type="component" value="Unassembled WGS sequence"/>
</dbReference>
<dbReference type="InterPro" id="IPR024370">
    <property type="entry name" value="PBP_domain"/>
</dbReference>
<name>A0A0D8ZUY9_9CYAN</name>
<accession>A0A0D8ZUY9</accession>
<feature type="domain" description="PBP" evidence="3">
    <location>
        <begin position="99"/>
        <end position="327"/>
    </location>
</feature>
<evidence type="ECO:0000313" key="4">
    <source>
        <dbReference type="EMBL" id="KJH72264.1"/>
    </source>
</evidence>